<comment type="caution">
    <text evidence="4">The sequence shown here is derived from an EMBL/GenBank/DDBJ whole genome shotgun (WGS) entry which is preliminary data.</text>
</comment>
<comment type="similarity">
    <text evidence="1">Belongs to the PPR family. P subfamily.</text>
</comment>
<dbReference type="NCBIfam" id="TIGR00756">
    <property type="entry name" value="PPR"/>
    <property type="match status" value="9"/>
</dbReference>
<feature type="repeat" description="PPR" evidence="3">
    <location>
        <begin position="114"/>
        <end position="148"/>
    </location>
</feature>
<feature type="repeat" description="PPR" evidence="3">
    <location>
        <begin position="206"/>
        <end position="240"/>
    </location>
</feature>
<dbReference type="Gene3D" id="1.25.40.10">
    <property type="entry name" value="Tetratricopeptide repeat domain"/>
    <property type="match status" value="5"/>
</dbReference>
<dbReference type="AlphaFoldDB" id="A0A445AR43"/>
<keyword evidence="5" id="KW-1185">Reference proteome</keyword>
<proteinExistence type="inferred from homology"/>
<dbReference type="Pfam" id="PF12854">
    <property type="entry name" value="PPR_1"/>
    <property type="match status" value="2"/>
</dbReference>
<organism evidence="4 5">
    <name type="scientific">Arachis hypogaea</name>
    <name type="common">Peanut</name>
    <dbReference type="NCBI Taxonomy" id="3818"/>
    <lineage>
        <taxon>Eukaryota</taxon>
        <taxon>Viridiplantae</taxon>
        <taxon>Streptophyta</taxon>
        <taxon>Embryophyta</taxon>
        <taxon>Tracheophyta</taxon>
        <taxon>Spermatophyta</taxon>
        <taxon>Magnoliopsida</taxon>
        <taxon>eudicotyledons</taxon>
        <taxon>Gunneridae</taxon>
        <taxon>Pentapetalae</taxon>
        <taxon>rosids</taxon>
        <taxon>fabids</taxon>
        <taxon>Fabales</taxon>
        <taxon>Fabaceae</taxon>
        <taxon>Papilionoideae</taxon>
        <taxon>50 kb inversion clade</taxon>
        <taxon>dalbergioids sensu lato</taxon>
        <taxon>Dalbergieae</taxon>
        <taxon>Pterocarpus clade</taxon>
        <taxon>Arachis</taxon>
    </lineage>
</organism>
<keyword evidence="2" id="KW-0677">Repeat</keyword>
<evidence type="ECO:0000313" key="4">
    <source>
        <dbReference type="EMBL" id="RYR28903.1"/>
    </source>
</evidence>
<evidence type="ECO:0000256" key="1">
    <source>
        <dbReference type="ARBA" id="ARBA00007626"/>
    </source>
</evidence>
<dbReference type="InterPro" id="IPR002885">
    <property type="entry name" value="PPR_rpt"/>
</dbReference>
<protein>
    <recommendedName>
        <fullName evidence="6">Pentatricopeptide repeat-containing protein</fullName>
    </recommendedName>
</protein>
<feature type="repeat" description="PPR" evidence="3">
    <location>
        <begin position="311"/>
        <end position="345"/>
    </location>
</feature>
<dbReference type="PROSITE" id="PS51375">
    <property type="entry name" value="PPR"/>
    <property type="match status" value="9"/>
</dbReference>
<feature type="repeat" description="PPR" evidence="3">
    <location>
        <begin position="241"/>
        <end position="275"/>
    </location>
</feature>
<feature type="repeat" description="PPR" evidence="3">
    <location>
        <begin position="276"/>
        <end position="310"/>
    </location>
</feature>
<dbReference type="Proteomes" id="UP000289738">
    <property type="component" value="Chromosome B01"/>
</dbReference>
<dbReference type="InterPro" id="IPR011990">
    <property type="entry name" value="TPR-like_helical_dom_sf"/>
</dbReference>
<gene>
    <name evidence="4" type="ORF">Ahy_B01g053120</name>
</gene>
<evidence type="ECO:0000313" key="5">
    <source>
        <dbReference type="Proteomes" id="UP000289738"/>
    </source>
</evidence>
<sequence length="535" mass="60743">MKKDGNFTTLESYNIWLLGLLRNGKLLDAQLVLDEMVAEGIELNSYSYNIMMDGLCRKHMLLDARRLMDLMISNGVYPDTVTYSTLLHGYCSKGKVFEAKGILHEMIRNGCYPNTYTCNTLLHSLWKEGRSLEAEKMLQMMNEKCYQLDTVTCNIMINGLCRNGKLEEAIQMLGEMWTDGPTSLSKGNSFAGLANSIHNVSKCTPDVVTYTIIVNALCKVGRVEEAKKKFVEMMAKNLRPDSTIYDTFILSFCKQGKISSAFRVLKDMERNGCSRTLKNYNSLILGLGGKRQIFEIYGLMDEMRERGIYPYIYTYNNIISALCEGGKTNDATSLLHEMLDKGISPKVSTFKILIKAFCKSSDFKLTFELFEVALSICGHKEVLYSLMCNEFLAGGQLFEAKDLFEASLDRFFALKDFMYKDLIDKLCQSERLDDADYLLHKLIDKGYGFDHSSFMPVIDGFSKSGNKHRADELAKRMMEFASEDRPADRTYQNGKRIFPRKVENDGGSDWQDIIHRDGGSGIALKTLKRVQKGWG</sequence>
<accession>A0A445AR43</accession>
<dbReference type="Pfam" id="PF01535">
    <property type="entry name" value="PPR"/>
    <property type="match status" value="1"/>
</dbReference>
<feature type="repeat" description="PPR" evidence="3">
    <location>
        <begin position="149"/>
        <end position="183"/>
    </location>
</feature>
<evidence type="ECO:0000256" key="2">
    <source>
        <dbReference type="ARBA" id="ARBA00022737"/>
    </source>
</evidence>
<feature type="repeat" description="PPR" evidence="3">
    <location>
        <begin position="79"/>
        <end position="113"/>
    </location>
</feature>
<feature type="repeat" description="PPR" evidence="3">
    <location>
        <begin position="44"/>
        <end position="78"/>
    </location>
</feature>
<dbReference type="EMBL" id="SDMP01000011">
    <property type="protein sequence ID" value="RYR28903.1"/>
    <property type="molecule type" value="Genomic_DNA"/>
</dbReference>
<dbReference type="Pfam" id="PF13041">
    <property type="entry name" value="PPR_2"/>
    <property type="match status" value="4"/>
</dbReference>
<name>A0A445AR43_ARAHY</name>
<feature type="repeat" description="PPR" evidence="3">
    <location>
        <begin position="9"/>
        <end position="43"/>
    </location>
</feature>
<dbReference type="PANTHER" id="PTHR47941">
    <property type="entry name" value="PENTATRICOPEPTIDE REPEAT-CONTAINING PROTEIN 3, MITOCHONDRIAL"/>
    <property type="match status" value="1"/>
</dbReference>
<evidence type="ECO:0008006" key="6">
    <source>
        <dbReference type="Google" id="ProtNLM"/>
    </source>
</evidence>
<reference evidence="4 5" key="1">
    <citation type="submission" date="2019-01" db="EMBL/GenBank/DDBJ databases">
        <title>Sequencing of cultivated peanut Arachis hypogaea provides insights into genome evolution and oil improvement.</title>
        <authorList>
            <person name="Chen X."/>
        </authorList>
    </citation>
    <scope>NUCLEOTIDE SEQUENCE [LARGE SCALE GENOMIC DNA]</scope>
    <source>
        <strain evidence="5">cv. Fuhuasheng</strain>
        <tissue evidence="4">Leaves</tissue>
    </source>
</reference>
<evidence type="ECO:0000256" key="3">
    <source>
        <dbReference type="PROSITE-ProRule" id="PRU00708"/>
    </source>
</evidence>